<dbReference type="InterPro" id="IPR011990">
    <property type="entry name" value="TPR-like_helical_dom_sf"/>
</dbReference>
<reference evidence="2 3" key="1">
    <citation type="submission" date="2020-01" db="EMBL/GenBank/DDBJ databases">
        <title>The draft genome sequence of Corallococcus exiguus DSM 14696.</title>
        <authorList>
            <person name="Zhang X."/>
            <person name="Zhu H."/>
        </authorList>
    </citation>
    <scope>NUCLEOTIDE SEQUENCE [LARGE SCALE GENOMIC DNA]</scope>
    <source>
        <strain evidence="2 3">DSM 14696</strain>
    </source>
</reference>
<dbReference type="RefSeq" id="WP_139915652.1">
    <property type="nucleotide sequence ID" value="NZ_CBCSLE010000021.1"/>
</dbReference>
<keyword evidence="1" id="KW-0472">Membrane</keyword>
<organism evidence="2 3">
    <name type="scientific">Corallococcus exiguus</name>
    <dbReference type="NCBI Taxonomy" id="83462"/>
    <lineage>
        <taxon>Bacteria</taxon>
        <taxon>Pseudomonadati</taxon>
        <taxon>Myxococcota</taxon>
        <taxon>Myxococcia</taxon>
        <taxon>Myxococcales</taxon>
        <taxon>Cystobacterineae</taxon>
        <taxon>Myxococcaceae</taxon>
        <taxon>Corallococcus</taxon>
    </lineage>
</organism>
<dbReference type="AlphaFoldDB" id="A0A7X5BV35"/>
<dbReference type="Gene3D" id="1.25.40.10">
    <property type="entry name" value="Tetratricopeptide repeat domain"/>
    <property type="match status" value="1"/>
</dbReference>
<dbReference type="EMBL" id="JAAAPK010000006">
    <property type="protein sequence ID" value="NBC42838.1"/>
    <property type="molecule type" value="Genomic_DNA"/>
</dbReference>
<sequence>MAPSLPAPSPCARHPDAAAGWRCEHCEALLCPACVETRRTGTVEYTVCVRCEGTANVLLRHRSQRALRTRLTGALRFPFTVPGLQTLLAVSLMLAVLRMLGMGVRILVVLPMALGLGVFWSAFFALVRGAARGDADPEGPGFTSIVQDNIVPGLRGLGVTVGVFVPALARAWHLLPSVSGYETVGRIMLPLQALGQPVVWEDPFFWGLAGLGLLWLPWALLLAATSQSVFTALNPLRTLGCLRAVGPDAGLMTGVFVLLACAHAVMHWGAAWVFYLPVPFVSTWLAEALTCLAPFAAASLLGLVLYVHGDALGYLPARDLLEPTLGDTAPQRVPVSLLESPVLEAPGPADAGVEAKVAELGAAVAARDVAKALALYGALHVLPRLKLLPSHHLFIGQAAAVEGDFPLSVKALEAAADTAPDEPTAPRALVLLARVQGEKLGNTVRAEEIYRYIVHRYPDTEAARFSHARLPPAA</sequence>
<gene>
    <name evidence="2" type="ORF">GTZ93_23840</name>
</gene>
<proteinExistence type="predicted"/>
<feature type="transmembrane region" description="Helical" evidence="1">
    <location>
        <begin position="77"/>
        <end position="97"/>
    </location>
</feature>
<feature type="transmembrane region" description="Helical" evidence="1">
    <location>
        <begin position="281"/>
        <end position="307"/>
    </location>
</feature>
<accession>A0A7X5BV35</accession>
<protein>
    <recommendedName>
        <fullName evidence="4">B box-type domain-containing protein</fullName>
    </recommendedName>
</protein>
<evidence type="ECO:0000313" key="2">
    <source>
        <dbReference type="EMBL" id="NBC42838.1"/>
    </source>
</evidence>
<evidence type="ECO:0000313" key="3">
    <source>
        <dbReference type="Proteomes" id="UP000537825"/>
    </source>
</evidence>
<evidence type="ECO:0000256" key="1">
    <source>
        <dbReference type="SAM" id="Phobius"/>
    </source>
</evidence>
<name>A0A7X5BV35_9BACT</name>
<keyword evidence="3" id="KW-1185">Reference proteome</keyword>
<evidence type="ECO:0008006" key="4">
    <source>
        <dbReference type="Google" id="ProtNLM"/>
    </source>
</evidence>
<comment type="caution">
    <text evidence="2">The sequence shown here is derived from an EMBL/GenBank/DDBJ whole genome shotgun (WGS) entry which is preliminary data.</text>
</comment>
<keyword evidence="1" id="KW-0812">Transmembrane</keyword>
<feature type="transmembrane region" description="Helical" evidence="1">
    <location>
        <begin position="251"/>
        <end position="275"/>
    </location>
</feature>
<dbReference type="Proteomes" id="UP000537825">
    <property type="component" value="Unassembled WGS sequence"/>
</dbReference>
<feature type="transmembrane region" description="Helical" evidence="1">
    <location>
        <begin position="204"/>
        <end position="230"/>
    </location>
</feature>
<feature type="transmembrane region" description="Helical" evidence="1">
    <location>
        <begin position="104"/>
        <end position="127"/>
    </location>
</feature>
<keyword evidence="1" id="KW-1133">Transmembrane helix</keyword>